<organism evidence="4 5">
    <name type="scientific">Desulfuromonas acetoxidans (strain DSM 684 / 11070)</name>
    <dbReference type="NCBI Taxonomy" id="281689"/>
    <lineage>
        <taxon>Bacteria</taxon>
        <taxon>Pseudomonadati</taxon>
        <taxon>Thermodesulfobacteriota</taxon>
        <taxon>Desulfuromonadia</taxon>
        <taxon>Desulfuromonadales</taxon>
        <taxon>Desulfuromonadaceae</taxon>
        <taxon>Desulfuromonas</taxon>
    </lineage>
</organism>
<evidence type="ECO:0000256" key="2">
    <source>
        <dbReference type="PROSITE-ProRule" id="PRU00335"/>
    </source>
</evidence>
<evidence type="ECO:0000313" key="4">
    <source>
        <dbReference type="EMBL" id="EAT16051.1"/>
    </source>
</evidence>
<evidence type="ECO:0000313" key="5">
    <source>
        <dbReference type="Proteomes" id="UP000005695"/>
    </source>
</evidence>
<reference evidence="4" key="1">
    <citation type="submission" date="2006-05" db="EMBL/GenBank/DDBJ databases">
        <title>Annotation of the draft genome assembly of Desulfuromonas acetoxidans DSM 684.</title>
        <authorList>
            <consortium name="US DOE Joint Genome Institute (JGI-ORNL)"/>
            <person name="Larimer F."/>
            <person name="Land M."/>
            <person name="Hauser L."/>
        </authorList>
    </citation>
    <scope>NUCLEOTIDE SEQUENCE [LARGE SCALE GENOMIC DNA]</scope>
    <source>
        <strain evidence="4">DSM 684</strain>
    </source>
</reference>
<comment type="caution">
    <text evidence="4">The sequence shown here is derived from an EMBL/GenBank/DDBJ whole genome shotgun (WGS) entry which is preliminary data.</text>
</comment>
<dbReference type="InterPro" id="IPR009057">
    <property type="entry name" value="Homeodomain-like_sf"/>
</dbReference>
<dbReference type="InterPro" id="IPR025722">
    <property type="entry name" value="TetR"/>
</dbReference>
<dbReference type="OrthoDB" id="3249at2"/>
<dbReference type="Pfam" id="PF13972">
    <property type="entry name" value="TetR"/>
    <property type="match status" value="1"/>
</dbReference>
<proteinExistence type="predicted"/>
<keyword evidence="5" id="KW-1185">Reference proteome</keyword>
<feature type="DNA-binding region" description="H-T-H motif" evidence="2">
    <location>
        <begin position="24"/>
        <end position="43"/>
    </location>
</feature>
<dbReference type="PANTHER" id="PTHR43479:SF12">
    <property type="entry name" value="TRANSCRIPTIONAL REGULATORY PROTEIN"/>
    <property type="match status" value="1"/>
</dbReference>
<dbReference type="GO" id="GO:0003677">
    <property type="term" value="F:DNA binding"/>
    <property type="evidence" value="ECO:0007669"/>
    <property type="project" value="UniProtKB-UniRule"/>
</dbReference>
<evidence type="ECO:0000259" key="3">
    <source>
        <dbReference type="PROSITE" id="PS50977"/>
    </source>
</evidence>
<dbReference type="Gene3D" id="1.10.357.10">
    <property type="entry name" value="Tetracycline Repressor, domain 2"/>
    <property type="match status" value="1"/>
</dbReference>
<reference evidence="4" key="2">
    <citation type="submission" date="2006-05" db="EMBL/GenBank/DDBJ databases">
        <title>Sequencing of the draft genome and assembly of Desulfuromonas acetoxidans DSM 684.</title>
        <authorList>
            <consortium name="US DOE Joint Genome Institute (JGI-PGF)"/>
            <person name="Copeland A."/>
            <person name="Lucas S."/>
            <person name="Lapidus A."/>
            <person name="Barry K."/>
            <person name="Detter J.C."/>
            <person name="Glavina del Rio T."/>
            <person name="Hammon N."/>
            <person name="Israni S."/>
            <person name="Dalin E."/>
            <person name="Tice H."/>
            <person name="Bruce D."/>
            <person name="Pitluck S."/>
            <person name="Richardson P."/>
        </authorList>
    </citation>
    <scope>NUCLEOTIDE SEQUENCE [LARGE SCALE GENOMIC DNA]</scope>
    <source>
        <strain evidence="4">DSM 684</strain>
    </source>
</reference>
<dbReference type="PANTHER" id="PTHR43479">
    <property type="entry name" value="ACREF/ENVCD OPERON REPRESSOR-RELATED"/>
    <property type="match status" value="1"/>
</dbReference>
<dbReference type="Pfam" id="PF00440">
    <property type="entry name" value="TetR_N"/>
    <property type="match status" value="1"/>
</dbReference>
<evidence type="ECO:0000256" key="1">
    <source>
        <dbReference type="ARBA" id="ARBA00023125"/>
    </source>
</evidence>
<dbReference type="PRINTS" id="PR00455">
    <property type="entry name" value="HTHTETR"/>
</dbReference>
<dbReference type="Proteomes" id="UP000005695">
    <property type="component" value="Unassembled WGS sequence"/>
</dbReference>
<dbReference type="InterPro" id="IPR050624">
    <property type="entry name" value="HTH-type_Tx_Regulator"/>
</dbReference>
<protein>
    <submittedName>
        <fullName evidence="4">Transcriptional regulator, TetR family</fullName>
    </submittedName>
</protein>
<keyword evidence="1 2" id="KW-0238">DNA-binding</keyword>
<accession>Q1K090</accession>
<dbReference type="AlphaFoldDB" id="Q1K090"/>
<dbReference type="RefSeq" id="WP_005999957.1">
    <property type="nucleotide sequence ID" value="NZ_AAEW02000007.1"/>
</dbReference>
<feature type="domain" description="HTH tetR-type" evidence="3">
    <location>
        <begin position="1"/>
        <end position="61"/>
    </location>
</feature>
<sequence length="215" mass="24634">MNTKQRIIETAVTLFNDQGTKAVTTNHIAAAMGISPGNLYYHFRNKEEIIRAIFEQMDVVGMEQYQKIIAKVPAGSLQAMEETFAMIQRFNWQYRFFKRELTALLLNDSQLKERYITTHRTLRAIVRHSIESSVAQGILQPMSDEELDLFVEEVWLVTLFWLNYLEVGGEQVTEAALTRGNSVVRQAVRCRLTEKGLALLENYLSSLPQDDSTTP</sequence>
<gene>
    <name evidence="4" type="ORF">Dace_2351</name>
</gene>
<name>Q1K090_DESA6</name>
<dbReference type="PROSITE" id="PS50977">
    <property type="entry name" value="HTH_TETR_2"/>
    <property type="match status" value="1"/>
</dbReference>
<dbReference type="SUPFAM" id="SSF46689">
    <property type="entry name" value="Homeodomain-like"/>
    <property type="match status" value="1"/>
</dbReference>
<dbReference type="EMBL" id="AAEW02000007">
    <property type="protein sequence ID" value="EAT16051.1"/>
    <property type="molecule type" value="Genomic_DNA"/>
</dbReference>
<dbReference type="InterPro" id="IPR001647">
    <property type="entry name" value="HTH_TetR"/>
</dbReference>